<dbReference type="NCBIfam" id="TIGR00277">
    <property type="entry name" value="HDIG"/>
    <property type="match status" value="1"/>
</dbReference>
<dbReference type="Pfam" id="PF01966">
    <property type="entry name" value="HD"/>
    <property type="match status" value="1"/>
</dbReference>
<dbReference type="EMBL" id="JADIMF010000062">
    <property type="protein sequence ID" value="MBO8468933.1"/>
    <property type="molecule type" value="Genomic_DNA"/>
</dbReference>
<dbReference type="Proteomes" id="UP000810292">
    <property type="component" value="Unassembled WGS sequence"/>
</dbReference>
<dbReference type="CDD" id="cd00077">
    <property type="entry name" value="HDc"/>
    <property type="match status" value="1"/>
</dbReference>
<dbReference type="PANTHER" id="PTHR38659">
    <property type="entry name" value="METAL-DEPENDENT PHOSPHOHYDROLASE"/>
    <property type="match status" value="1"/>
</dbReference>
<evidence type="ECO:0000259" key="1">
    <source>
        <dbReference type="Pfam" id="PF01966"/>
    </source>
</evidence>
<proteinExistence type="predicted"/>
<feature type="domain" description="HD" evidence="1">
    <location>
        <begin position="21"/>
        <end position="94"/>
    </location>
</feature>
<protein>
    <submittedName>
        <fullName evidence="2">HDIG domain-containing protein</fullName>
    </submittedName>
</protein>
<evidence type="ECO:0000313" key="3">
    <source>
        <dbReference type="Proteomes" id="UP000810292"/>
    </source>
</evidence>
<dbReference type="Gene3D" id="1.10.3210.10">
    <property type="entry name" value="Hypothetical protein af1432"/>
    <property type="match status" value="1"/>
</dbReference>
<sequence length="190" mass="21523">MITRDEALGLFRKYNKSESLYHHALSVEAVMREAAEKYGEDPEYWGIVGFLHDIDWEMFPEEHCKKAPELLKEINTPDDMIHAVVCHGYGLVTDVKPERKMEMILFTVDELTGLITATALMRPEKMKGISVKSIKKKWKDKSFAAGVNRDVIQQGADMLGIELSEIIQMAIDGMTKVAPELGLWPVEENA</sequence>
<organism evidence="2 3">
    <name type="scientific">Candidatus Ornithospirochaeta stercoravium</name>
    <dbReference type="NCBI Taxonomy" id="2840897"/>
    <lineage>
        <taxon>Bacteria</taxon>
        <taxon>Pseudomonadati</taxon>
        <taxon>Spirochaetota</taxon>
        <taxon>Spirochaetia</taxon>
        <taxon>Spirochaetales</taxon>
        <taxon>Spirochaetaceae</taxon>
        <taxon>Spirochaetaceae incertae sedis</taxon>
        <taxon>Candidatus Ornithospirochaeta</taxon>
    </lineage>
</organism>
<reference evidence="2" key="1">
    <citation type="submission" date="2020-10" db="EMBL/GenBank/DDBJ databases">
        <authorList>
            <person name="Gilroy R."/>
        </authorList>
    </citation>
    <scope>NUCLEOTIDE SEQUENCE</scope>
    <source>
        <strain evidence="2">14700</strain>
    </source>
</reference>
<dbReference type="InterPro" id="IPR003607">
    <property type="entry name" value="HD/PDEase_dom"/>
</dbReference>
<dbReference type="PANTHER" id="PTHR38659:SF2">
    <property type="entry name" value="HDIG DOMAIN PROTEIN"/>
    <property type="match status" value="1"/>
</dbReference>
<name>A0A9D9ND18_9SPIO</name>
<dbReference type="InterPro" id="IPR006675">
    <property type="entry name" value="HDIG_dom"/>
</dbReference>
<dbReference type="InterPro" id="IPR006674">
    <property type="entry name" value="HD_domain"/>
</dbReference>
<gene>
    <name evidence="2" type="ORF">IAA72_04020</name>
</gene>
<dbReference type="SUPFAM" id="SSF109604">
    <property type="entry name" value="HD-domain/PDEase-like"/>
    <property type="match status" value="1"/>
</dbReference>
<reference evidence="2" key="2">
    <citation type="journal article" date="2021" name="PeerJ">
        <title>Extensive microbial diversity within the chicken gut microbiome revealed by metagenomics and culture.</title>
        <authorList>
            <person name="Gilroy R."/>
            <person name="Ravi A."/>
            <person name="Getino M."/>
            <person name="Pursley I."/>
            <person name="Horton D.L."/>
            <person name="Alikhan N.F."/>
            <person name="Baker D."/>
            <person name="Gharbi K."/>
            <person name="Hall N."/>
            <person name="Watson M."/>
            <person name="Adriaenssens E.M."/>
            <person name="Foster-Nyarko E."/>
            <person name="Jarju S."/>
            <person name="Secka A."/>
            <person name="Antonio M."/>
            <person name="Oren A."/>
            <person name="Chaudhuri R.R."/>
            <person name="La Ragione R."/>
            <person name="Hildebrand F."/>
            <person name="Pallen M.J."/>
        </authorList>
    </citation>
    <scope>NUCLEOTIDE SEQUENCE</scope>
    <source>
        <strain evidence="2">14700</strain>
    </source>
</reference>
<comment type="caution">
    <text evidence="2">The sequence shown here is derived from an EMBL/GenBank/DDBJ whole genome shotgun (WGS) entry which is preliminary data.</text>
</comment>
<evidence type="ECO:0000313" key="2">
    <source>
        <dbReference type="EMBL" id="MBO8468933.1"/>
    </source>
</evidence>
<dbReference type="AlphaFoldDB" id="A0A9D9ND18"/>
<accession>A0A9D9ND18</accession>